<name>A0ABR4G9M5_9EURO</name>
<keyword evidence="2" id="KW-1185">Reference proteome</keyword>
<reference evidence="1 2" key="1">
    <citation type="submission" date="2024-07" db="EMBL/GenBank/DDBJ databases">
        <title>Section-level genome sequencing and comparative genomics of Aspergillus sections Usti and Cavernicolus.</title>
        <authorList>
            <consortium name="Lawrence Berkeley National Laboratory"/>
            <person name="Nybo J.L."/>
            <person name="Vesth T.C."/>
            <person name="Theobald S."/>
            <person name="Frisvad J.C."/>
            <person name="Larsen T.O."/>
            <person name="Kjaerboelling I."/>
            <person name="Rothschild-Mancinelli K."/>
            <person name="Lyhne E.K."/>
            <person name="Kogle M.E."/>
            <person name="Barry K."/>
            <person name="Clum A."/>
            <person name="Na H."/>
            <person name="Ledsgaard L."/>
            <person name="Lin J."/>
            <person name="Lipzen A."/>
            <person name="Kuo A."/>
            <person name="Riley R."/>
            <person name="Mondo S."/>
            <person name="Labutti K."/>
            <person name="Haridas S."/>
            <person name="Pangalinan J."/>
            <person name="Salamov A.A."/>
            <person name="Simmons B.A."/>
            <person name="Magnuson J.K."/>
            <person name="Chen J."/>
            <person name="Drula E."/>
            <person name="Henrissat B."/>
            <person name="Wiebenga A."/>
            <person name="Lubbers R.J."/>
            <person name="Gomes A.C."/>
            <person name="Makela M.R."/>
            <person name="Stajich J."/>
            <person name="Grigoriev I.V."/>
            <person name="Mortensen U.H."/>
            <person name="De Vries R.P."/>
            <person name="Baker S.E."/>
            <person name="Andersen M.R."/>
        </authorList>
    </citation>
    <scope>NUCLEOTIDE SEQUENCE [LARGE SCALE GENOMIC DNA]</scope>
    <source>
        <strain evidence="1 2">CBS 209.92</strain>
    </source>
</reference>
<accession>A0ABR4G9M5</accession>
<dbReference type="EMBL" id="JBFTWV010000032">
    <property type="protein sequence ID" value="KAL2795730.1"/>
    <property type="molecule type" value="Genomic_DNA"/>
</dbReference>
<proteinExistence type="predicted"/>
<sequence length="154" mass="16753">MLYADGSVGLVHMPRAIQRLQAPRISPGLNATASLTRSRHRRFLHACEDDVNASAATKSVAPSSQLLDSKIKCIMGYRGARDEEVRVLLFLQTSETSKGKCGCWERGTGPGSDCEVVMTPSCPSHLSRFLWLVNFVNGGLGIAANRSRSVYLCL</sequence>
<evidence type="ECO:0000313" key="2">
    <source>
        <dbReference type="Proteomes" id="UP001610563"/>
    </source>
</evidence>
<organism evidence="1 2">
    <name type="scientific">Aspergillus keveii</name>
    <dbReference type="NCBI Taxonomy" id="714993"/>
    <lineage>
        <taxon>Eukaryota</taxon>
        <taxon>Fungi</taxon>
        <taxon>Dikarya</taxon>
        <taxon>Ascomycota</taxon>
        <taxon>Pezizomycotina</taxon>
        <taxon>Eurotiomycetes</taxon>
        <taxon>Eurotiomycetidae</taxon>
        <taxon>Eurotiales</taxon>
        <taxon>Aspergillaceae</taxon>
        <taxon>Aspergillus</taxon>
        <taxon>Aspergillus subgen. Nidulantes</taxon>
    </lineage>
</organism>
<protein>
    <submittedName>
        <fullName evidence="1">Uncharacterized protein</fullName>
    </submittedName>
</protein>
<evidence type="ECO:0000313" key="1">
    <source>
        <dbReference type="EMBL" id="KAL2795730.1"/>
    </source>
</evidence>
<gene>
    <name evidence="1" type="ORF">BJX66DRAFT_162755</name>
</gene>
<comment type="caution">
    <text evidence="1">The sequence shown here is derived from an EMBL/GenBank/DDBJ whole genome shotgun (WGS) entry which is preliminary data.</text>
</comment>
<dbReference type="Proteomes" id="UP001610563">
    <property type="component" value="Unassembled WGS sequence"/>
</dbReference>